<name>A0A7W6AAD9_9SPHN</name>
<keyword evidence="2" id="KW-1185">Reference proteome</keyword>
<proteinExistence type="predicted"/>
<dbReference type="RefSeq" id="WP_183950957.1">
    <property type="nucleotide sequence ID" value="NZ_JACIDH010000002.1"/>
</dbReference>
<dbReference type="Proteomes" id="UP000538670">
    <property type="component" value="Unassembled WGS sequence"/>
</dbReference>
<organism evidence="1 2">
    <name type="scientific">Sphingomonas pseudosanguinis</name>
    <dbReference type="NCBI Taxonomy" id="413712"/>
    <lineage>
        <taxon>Bacteria</taxon>
        <taxon>Pseudomonadati</taxon>
        <taxon>Pseudomonadota</taxon>
        <taxon>Alphaproteobacteria</taxon>
        <taxon>Sphingomonadales</taxon>
        <taxon>Sphingomonadaceae</taxon>
        <taxon>Sphingomonas</taxon>
    </lineage>
</organism>
<comment type="caution">
    <text evidence="1">The sequence shown here is derived from an EMBL/GenBank/DDBJ whole genome shotgun (WGS) entry which is preliminary data.</text>
</comment>
<sequence>MDTPTFSVERIAPNVAKQMLERVFSSAKVDTSSRESFTRDMAAGGWVLNGAPIVFGTDGSLLDGRARLHACIDSGATFETLVIRGIANDTFESIDAIRKRTLADILSIRQEQHGRPLGAALRILWSYGLGNGSGGKSPSPTALLALLEQKPQIRDSVMPALRAVPLLPHGCAIALHHLASAINPVKATLFLTQLQEPTIEAPNHPVVQLRQVLLQMRSQGGTRKQAYMLAIAVKAWNAFEAGKPIKALRFGAGEKFPRVQSLDWGPLSQVEKNLPANAPAATITTKLNVRLVTITPDIAEKMLDGRAPNRSVSSAVLNKYARDMAVDRRGKGTPVAG</sequence>
<evidence type="ECO:0000313" key="1">
    <source>
        <dbReference type="EMBL" id="MBB3878799.1"/>
    </source>
</evidence>
<protein>
    <submittedName>
        <fullName evidence="1">Uncharacterized protein</fullName>
    </submittedName>
</protein>
<dbReference type="AlphaFoldDB" id="A0A7W6AAD9"/>
<accession>A0A7W6AAD9</accession>
<evidence type="ECO:0000313" key="2">
    <source>
        <dbReference type="Proteomes" id="UP000538670"/>
    </source>
</evidence>
<gene>
    <name evidence="1" type="ORF">GGR48_001212</name>
</gene>
<reference evidence="1 2" key="1">
    <citation type="submission" date="2020-08" db="EMBL/GenBank/DDBJ databases">
        <title>Genomic Encyclopedia of Type Strains, Phase IV (KMG-IV): sequencing the most valuable type-strain genomes for metagenomic binning, comparative biology and taxonomic classification.</title>
        <authorList>
            <person name="Goeker M."/>
        </authorList>
    </citation>
    <scope>NUCLEOTIDE SEQUENCE [LARGE SCALE GENOMIC DNA]</scope>
    <source>
        <strain evidence="1 2">DSM 19512</strain>
    </source>
</reference>
<dbReference type="EMBL" id="JACIDH010000002">
    <property type="protein sequence ID" value="MBB3878799.1"/>
    <property type="molecule type" value="Genomic_DNA"/>
</dbReference>